<keyword evidence="6" id="KW-0121">Carboxypeptidase</keyword>
<evidence type="ECO:0000256" key="2">
    <source>
        <dbReference type="ARBA" id="ARBA00023136"/>
    </source>
</evidence>
<dbReference type="EMBL" id="RSDW01000001">
    <property type="protein sequence ID" value="RSL16553.1"/>
    <property type="molecule type" value="Genomic_DNA"/>
</dbReference>
<evidence type="ECO:0000256" key="1">
    <source>
        <dbReference type="ARBA" id="ARBA00004442"/>
    </source>
</evidence>
<evidence type="ECO:0000256" key="3">
    <source>
        <dbReference type="ARBA" id="ARBA00023237"/>
    </source>
</evidence>
<comment type="subcellular location">
    <subcellularLocation>
        <location evidence="1">Cell outer membrane</location>
    </subcellularLocation>
</comment>
<dbReference type="InterPro" id="IPR057601">
    <property type="entry name" value="Oar-like_b-barrel"/>
</dbReference>
<evidence type="ECO:0000313" key="6">
    <source>
        <dbReference type="EMBL" id="RSL16553.1"/>
    </source>
</evidence>
<dbReference type="AlphaFoldDB" id="A0A428MII6"/>
<keyword evidence="6" id="KW-0645">Protease</keyword>
<proteinExistence type="predicted"/>
<dbReference type="SUPFAM" id="SSF56935">
    <property type="entry name" value="Porins"/>
    <property type="match status" value="1"/>
</dbReference>
<evidence type="ECO:0000259" key="5">
    <source>
        <dbReference type="Pfam" id="PF25183"/>
    </source>
</evidence>
<organism evidence="6 7">
    <name type="scientific">Edaphobacter aggregans</name>
    <dbReference type="NCBI Taxonomy" id="570835"/>
    <lineage>
        <taxon>Bacteria</taxon>
        <taxon>Pseudomonadati</taxon>
        <taxon>Acidobacteriota</taxon>
        <taxon>Terriglobia</taxon>
        <taxon>Terriglobales</taxon>
        <taxon>Acidobacteriaceae</taxon>
        <taxon>Edaphobacter</taxon>
    </lineage>
</organism>
<feature type="domain" description="TonB-dependent transporter Oar-like beta-barrel" evidence="5">
    <location>
        <begin position="248"/>
        <end position="1090"/>
    </location>
</feature>
<keyword evidence="2" id="KW-0472">Membrane</keyword>
<dbReference type="Gene3D" id="2.40.170.20">
    <property type="entry name" value="TonB-dependent receptor, beta-barrel domain"/>
    <property type="match status" value="1"/>
</dbReference>
<dbReference type="GO" id="GO:0030246">
    <property type="term" value="F:carbohydrate binding"/>
    <property type="evidence" value="ECO:0007669"/>
    <property type="project" value="InterPro"/>
</dbReference>
<dbReference type="GO" id="GO:0009279">
    <property type="term" value="C:cell outer membrane"/>
    <property type="evidence" value="ECO:0007669"/>
    <property type="project" value="UniProtKB-SubCell"/>
</dbReference>
<comment type="caution">
    <text evidence="6">The sequence shown here is derived from an EMBL/GenBank/DDBJ whole genome shotgun (WGS) entry which is preliminary data.</text>
</comment>
<dbReference type="SUPFAM" id="SSF49452">
    <property type="entry name" value="Starch-binding domain-like"/>
    <property type="match status" value="1"/>
</dbReference>
<dbReference type="Pfam" id="PF25183">
    <property type="entry name" value="OMP_b-brl_4"/>
    <property type="match status" value="1"/>
</dbReference>
<reference evidence="6 7" key="1">
    <citation type="submission" date="2018-12" db="EMBL/GenBank/DDBJ databases">
        <title>Sequencing of bacterial isolates from soil warming experiment in Harvard Forest, Massachusetts, USA.</title>
        <authorList>
            <person name="Deangelis K."/>
        </authorList>
    </citation>
    <scope>NUCLEOTIDE SEQUENCE [LARGE SCALE GENOMIC DNA]</scope>
    <source>
        <strain evidence="6 7">EB153</strain>
    </source>
</reference>
<protein>
    <submittedName>
        <fullName evidence="6">Carboxypeptidase family protein</fullName>
    </submittedName>
</protein>
<evidence type="ECO:0000313" key="7">
    <source>
        <dbReference type="Proteomes" id="UP000269669"/>
    </source>
</evidence>
<dbReference type="GO" id="GO:0004180">
    <property type="term" value="F:carboxypeptidase activity"/>
    <property type="evidence" value="ECO:0007669"/>
    <property type="project" value="UniProtKB-KW"/>
</dbReference>
<dbReference type="Proteomes" id="UP000269669">
    <property type="component" value="Unassembled WGS sequence"/>
</dbReference>
<dbReference type="Gene3D" id="2.60.40.1120">
    <property type="entry name" value="Carboxypeptidase-like, regulatory domain"/>
    <property type="match status" value="1"/>
</dbReference>
<keyword evidence="3" id="KW-0998">Cell outer membrane</keyword>
<dbReference type="Pfam" id="PF13620">
    <property type="entry name" value="CarboxypepD_reg"/>
    <property type="match status" value="1"/>
</dbReference>
<evidence type="ECO:0000256" key="4">
    <source>
        <dbReference type="SAM" id="SignalP"/>
    </source>
</evidence>
<feature type="signal peptide" evidence="4">
    <location>
        <begin position="1"/>
        <end position="26"/>
    </location>
</feature>
<feature type="chain" id="PRO_5019092882" evidence="4">
    <location>
        <begin position="27"/>
        <end position="1097"/>
    </location>
</feature>
<keyword evidence="7" id="KW-1185">Reference proteome</keyword>
<dbReference type="InterPro" id="IPR036942">
    <property type="entry name" value="Beta-barrel_TonB_sf"/>
</dbReference>
<sequence>MTRSIKGMLLLLVPLILACLTSTLRAQTSFGQIAGNVTDATGAAVPAATVTVTNVGTTQARSVTTDERGYFIITSLPIGDYSLQVTSTGFRGENRTGISITADAHLTADFQLQIGGATETVTVSAVTGETLNTTSGEISHVIDPKQVANLPLNGRNYIQLMTLIPGAITTNPDNFAITTSLASNTQSINGNRADSSNLTVDGAYNQVAGSNSSLMNNVSPDFIQEVKIATSNFSAEYGRTSGPAFNIVTKSGSNGFHGGAFYFMRNNYLDARNYFAAKKTQLIYNDFGYSIGGPIFRDKLFFFGGEEWRRLRQQAAPTRFTVPDSAQLAGNFSGLGQLFYPGTKNPIPGNNIASMITPDGRAMANVYSTMVGLGLSYTDTVTANNLTLAPSNPLNFRQDFVRLDYHLNDRHFLYGRWINDNNSLIDPYGTFSDSGVLPTTPTQRNRPGQSYLLNHTWNISPTLINQAQVNFSWAAQRIPPYGVNWQRSTFGFQFNRLYPGGGSYPTGIPKVTITGFAPFQGPNFALKSPTTDIELGDSISFIKGNHLIKAGVIVIRDRVDQNGRPYYTGNINFNGSNASLTTGNAMADALIGNFASYSEASSDPTGHFRFTQPEAFVQDSWRMLRNLSIEYGIRFQYIQSMYTQGNNMGNFDPSVYAAGTPVQLNTNGTLVPNSGNPYNGLVRAGSGIPSDQVQRVPNVNTALFPLIPAGAPRGLYNMNGAVGPRFGFAYAADEKTSIRGGYGVFFFRPEGNLTFSQVNVAPFLSNTEFDNGNLATLGTGTPNTSAIQGTITAINPHLINPYVQQYSLGVQRQLPYDILLETSYVGNVGRHLVRQPNVNFPSLTGTAANPTFSTNYFNPYKGYSTISMWLSDSTTNYNSLQLYAVKRAGRVTFTAGYTYAKNLGDSSSNNVTLENWQNIPYNYGSLSIDRKHAFVGTAVWQIAELRGQNMMVREVLGGWQLSGVGRAQSGPYYSITSSTATGTRRSDFLGGPYLVQSGRNANNYINKAAFGTPPATRFGNSGVAPVEGPGLQQIDATLAKTFAAERRVQARFQWDMFNVLNRTNYSNLNATTTASSFGTISAAYPPRQMQFGLRIIF</sequence>
<gene>
    <name evidence="6" type="ORF">EDE15_2072</name>
</gene>
<dbReference type="OrthoDB" id="97893at2"/>
<dbReference type="InterPro" id="IPR013784">
    <property type="entry name" value="Carb-bd-like_fold"/>
</dbReference>
<keyword evidence="6" id="KW-0378">Hydrolase</keyword>
<dbReference type="RefSeq" id="WP_125485149.1">
    <property type="nucleotide sequence ID" value="NZ_RSDW01000001.1"/>
</dbReference>
<keyword evidence="4" id="KW-0732">Signal</keyword>
<accession>A0A428MII6</accession>
<name>A0A428MII6_9BACT</name>
<dbReference type="PROSITE" id="PS51257">
    <property type="entry name" value="PROKAR_LIPOPROTEIN"/>
    <property type="match status" value="1"/>
</dbReference>